<organism evidence="8 9">
    <name type="scientific">Marinobacter nauticus</name>
    <name type="common">Marinobacter hydrocarbonoclasticus</name>
    <name type="synonym">Marinobacter aquaeolei</name>
    <dbReference type="NCBI Taxonomy" id="2743"/>
    <lineage>
        <taxon>Bacteria</taxon>
        <taxon>Pseudomonadati</taxon>
        <taxon>Pseudomonadota</taxon>
        <taxon>Gammaproteobacteria</taxon>
        <taxon>Pseudomonadales</taxon>
        <taxon>Marinobacteraceae</taxon>
        <taxon>Marinobacter</taxon>
    </lineage>
</organism>
<name>A0A368UNE7_MARNT</name>
<keyword evidence="8" id="KW-0223">Dioxygenase</keyword>
<gene>
    <name evidence="8" type="ORF">DET51_1163</name>
    <name evidence="7" type="ORF">DET64_1163</name>
</gene>
<dbReference type="GO" id="GO:0005737">
    <property type="term" value="C:cytoplasm"/>
    <property type="evidence" value="ECO:0007669"/>
    <property type="project" value="TreeGrafter"/>
</dbReference>
<feature type="domain" description="Reductase C-terminal" evidence="6">
    <location>
        <begin position="326"/>
        <end position="410"/>
    </location>
</feature>
<keyword evidence="4" id="KW-0560">Oxidoreductase</keyword>
<dbReference type="PRINTS" id="PR00368">
    <property type="entry name" value="FADPNR"/>
</dbReference>
<evidence type="ECO:0000256" key="1">
    <source>
        <dbReference type="ARBA" id="ARBA00001974"/>
    </source>
</evidence>
<evidence type="ECO:0000313" key="8">
    <source>
        <dbReference type="EMBL" id="RCW30312.1"/>
    </source>
</evidence>
<dbReference type="OMA" id="RNAQDQG"/>
<dbReference type="EMBL" id="QNSA01000016">
    <property type="protein sequence ID" value="RBP68824.1"/>
    <property type="molecule type" value="Genomic_DNA"/>
</dbReference>
<evidence type="ECO:0000313" key="9">
    <source>
        <dbReference type="Proteomes" id="UP000252795"/>
    </source>
</evidence>
<accession>A0A368UNE7</accession>
<dbReference type="Gene3D" id="3.30.390.30">
    <property type="match status" value="1"/>
</dbReference>
<dbReference type="EMBL" id="QPJB01000016">
    <property type="protein sequence ID" value="RCW30312.1"/>
    <property type="molecule type" value="Genomic_DNA"/>
</dbReference>
<dbReference type="SUPFAM" id="SSF51905">
    <property type="entry name" value="FAD/NAD(P)-binding domain"/>
    <property type="match status" value="2"/>
</dbReference>
<reference evidence="8 9" key="1">
    <citation type="submission" date="2018-07" db="EMBL/GenBank/DDBJ databases">
        <title>Freshwater and sediment microbial communities from various areas in North America, analyzing microbe dynamics in response to fracking.</title>
        <authorList>
            <person name="Lamendella R."/>
        </authorList>
    </citation>
    <scope>NUCLEOTIDE SEQUENCE [LARGE SCALE GENOMIC DNA]</scope>
    <source>
        <strain evidence="8 9">114E</strain>
        <strain evidence="7 10">114E_o</strain>
    </source>
</reference>
<dbReference type="SUPFAM" id="SSF55424">
    <property type="entry name" value="FAD/NAD-linked reductases, dimerisation (C-terminal) domain"/>
    <property type="match status" value="1"/>
</dbReference>
<dbReference type="InterPro" id="IPR023753">
    <property type="entry name" value="FAD/NAD-binding_dom"/>
</dbReference>
<protein>
    <submittedName>
        <fullName evidence="8">3-phenylpropionate/trans-cinnamate dioxygenase ferredoxin reductase subunit</fullName>
    </submittedName>
</protein>
<dbReference type="Proteomes" id="UP000252795">
    <property type="component" value="Unassembled WGS sequence"/>
</dbReference>
<dbReference type="PANTHER" id="PTHR43557:SF2">
    <property type="entry name" value="RIESKE DOMAIN-CONTAINING PROTEIN-RELATED"/>
    <property type="match status" value="1"/>
</dbReference>
<keyword evidence="2" id="KW-0285">Flavoprotein</keyword>
<dbReference type="PRINTS" id="PR00411">
    <property type="entry name" value="PNDRDTASEI"/>
</dbReference>
<evidence type="ECO:0000313" key="10">
    <source>
        <dbReference type="Proteomes" id="UP000253065"/>
    </source>
</evidence>
<keyword evidence="10" id="KW-1185">Reference proteome</keyword>
<comment type="cofactor">
    <cofactor evidence="1">
        <name>FAD</name>
        <dbReference type="ChEBI" id="CHEBI:57692"/>
    </cofactor>
</comment>
<evidence type="ECO:0000256" key="3">
    <source>
        <dbReference type="ARBA" id="ARBA00022827"/>
    </source>
</evidence>
<comment type="caution">
    <text evidence="8">The sequence shown here is derived from an EMBL/GenBank/DDBJ whole genome shotgun (WGS) entry which is preliminary data.</text>
</comment>
<dbReference type="InterPro" id="IPR016156">
    <property type="entry name" value="FAD/NAD-linked_Rdtase_dimer_sf"/>
</dbReference>
<evidence type="ECO:0000259" key="6">
    <source>
        <dbReference type="Pfam" id="PF14759"/>
    </source>
</evidence>
<dbReference type="RefSeq" id="WP_011784143.1">
    <property type="nucleotide sequence ID" value="NZ_QNSA01000016.1"/>
</dbReference>
<dbReference type="Proteomes" id="UP000253065">
    <property type="component" value="Unassembled WGS sequence"/>
</dbReference>
<proteinExistence type="predicted"/>
<dbReference type="GO" id="GO:0051213">
    <property type="term" value="F:dioxygenase activity"/>
    <property type="evidence" value="ECO:0007669"/>
    <property type="project" value="UniProtKB-KW"/>
</dbReference>
<dbReference type="Pfam" id="PF07992">
    <property type="entry name" value="Pyr_redox_2"/>
    <property type="match status" value="1"/>
</dbReference>
<dbReference type="Pfam" id="PF14759">
    <property type="entry name" value="Reductase_C"/>
    <property type="match status" value="1"/>
</dbReference>
<keyword evidence="3" id="KW-0274">FAD</keyword>
<dbReference type="InterPro" id="IPR028202">
    <property type="entry name" value="Reductase_C"/>
</dbReference>
<sequence length="416" mass="45429">MVSKRKERTVIVGGGHAAGALLTALLQKKYQHEVVLVGNEPHPPYHRPPLSKNYLTGDVDQESLYLKPRSVYENAGHQLRLGVRVEQIDRDSSTISLSDQSRLQYDRLVLATGSHLRHLNAPGADLNGIHYLHDIADSEVLREQLVAGKRLVVVGGGYIGLEVAASANKKGVNVTVLEAAERLMQRVTGPEISAFLYDKHRGAGVDVRLNTAVTGFEAGDQGHVAGVTLADGSTVPADIVLVSIGIIPETALAKDAGLPCDNGIIVDEFTRTEDPAILAIGDCTRHRNLFFEKMQRLESVANAVDQARTAAATLMGEEKPYDSVPWFWSNQYDVRLQMVGLSQNHDQRVVRGTPEDKGFAVFYLREGCVIAVDAVNLPLAFLVGKTLVQQRRTINPELIEDPDTELKSLVNGRLQS</sequence>
<dbReference type="PANTHER" id="PTHR43557">
    <property type="entry name" value="APOPTOSIS-INDUCING FACTOR 1"/>
    <property type="match status" value="1"/>
</dbReference>
<evidence type="ECO:0000256" key="4">
    <source>
        <dbReference type="ARBA" id="ARBA00023002"/>
    </source>
</evidence>
<dbReference type="GO" id="GO:0016651">
    <property type="term" value="F:oxidoreductase activity, acting on NAD(P)H"/>
    <property type="evidence" value="ECO:0007669"/>
    <property type="project" value="TreeGrafter"/>
</dbReference>
<evidence type="ECO:0000259" key="5">
    <source>
        <dbReference type="Pfam" id="PF07992"/>
    </source>
</evidence>
<evidence type="ECO:0000256" key="2">
    <source>
        <dbReference type="ARBA" id="ARBA00022630"/>
    </source>
</evidence>
<dbReference type="InterPro" id="IPR036188">
    <property type="entry name" value="FAD/NAD-bd_sf"/>
</dbReference>
<dbReference type="InterPro" id="IPR050446">
    <property type="entry name" value="FAD-oxidoreductase/Apoptosis"/>
</dbReference>
<dbReference type="AlphaFoldDB" id="A0A368UNE7"/>
<feature type="domain" description="FAD/NAD(P)-binding" evidence="5">
    <location>
        <begin position="8"/>
        <end position="307"/>
    </location>
</feature>
<evidence type="ECO:0000313" key="7">
    <source>
        <dbReference type="EMBL" id="RBP68824.1"/>
    </source>
</evidence>
<dbReference type="Gene3D" id="3.50.50.60">
    <property type="entry name" value="FAD/NAD(P)-binding domain"/>
    <property type="match status" value="2"/>
</dbReference>